<comment type="caution">
    <text evidence="1">The sequence shown here is derived from an EMBL/GenBank/DDBJ whole genome shotgun (WGS) entry which is preliminary data.</text>
</comment>
<evidence type="ECO:0000313" key="2">
    <source>
        <dbReference type="Proteomes" id="UP000663874"/>
    </source>
</evidence>
<accession>A0A820KDG2</accession>
<reference evidence="1" key="1">
    <citation type="submission" date="2021-02" db="EMBL/GenBank/DDBJ databases">
        <authorList>
            <person name="Nowell W R."/>
        </authorList>
    </citation>
    <scope>NUCLEOTIDE SEQUENCE</scope>
</reference>
<evidence type="ECO:0000313" key="1">
    <source>
        <dbReference type="EMBL" id="CAF4339008.1"/>
    </source>
</evidence>
<dbReference type="AlphaFoldDB" id="A0A820KDG2"/>
<dbReference type="Proteomes" id="UP000663874">
    <property type="component" value="Unassembled WGS sequence"/>
</dbReference>
<sequence length="66" mass="7450">MPLVHRNKSILNSTAVFNQIQTWIQSGKSEWVTCYICCDDSPRNKISDTCGNKLCHAEACTESLMK</sequence>
<proteinExistence type="predicted"/>
<organism evidence="1 2">
    <name type="scientific">Rotaria sordida</name>
    <dbReference type="NCBI Taxonomy" id="392033"/>
    <lineage>
        <taxon>Eukaryota</taxon>
        <taxon>Metazoa</taxon>
        <taxon>Spiralia</taxon>
        <taxon>Gnathifera</taxon>
        <taxon>Rotifera</taxon>
        <taxon>Eurotatoria</taxon>
        <taxon>Bdelloidea</taxon>
        <taxon>Philodinida</taxon>
        <taxon>Philodinidae</taxon>
        <taxon>Rotaria</taxon>
    </lineage>
</organism>
<protein>
    <submittedName>
        <fullName evidence="1">Uncharacterized protein</fullName>
    </submittedName>
</protein>
<gene>
    <name evidence="1" type="ORF">FNK824_LOCUS41950</name>
</gene>
<dbReference type="EMBL" id="CAJOBE010044995">
    <property type="protein sequence ID" value="CAF4339008.1"/>
    <property type="molecule type" value="Genomic_DNA"/>
</dbReference>
<name>A0A820KDG2_9BILA</name>